<evidence type="ECO:0000256" key="1">
    <source>
        <dbReference type="SAM" id="MobiDB-lite"/>
    </source>
</evidence>
<dbReference type="AlphaFoldDB" id="A0A7T3FVU5"/>
<name>A0A7T3FVU5_9EURY</name>
<evidence type="ECO:0000313" key="3">
    <source>
        <dbReference type="Proteomes" id="UP000595001"/>
    </source>
</evidence>
<organism evidence="2 3">
    <name type="scientific">Halosimplex litoreum</name>
    <dbReference type="NCBI Taxonomy" id="1198301"/>
    <lineage>
        <taxon>Archaea</taxon>
        <taxon>Methanobacteriati</taxon>
        <taxon>Methanobacteriota</taxon>
        <taxon>Stenosarchaea group</taxon>
        <taxon>Halobacteria</taxon>
        <taxon>Halobacteriales</taxon>
        <taxon>Haloarculaceae</taxon>
        <taxon>Halosimplex</taxon>
    </lineage>
</organism>
<dbReference type="KEGG" id="hlt:I7X12_12585"/>
<feature type="compositionally biased region" description="Basic and acidic residues" evidence="1">
    <location>
        <begin position="75"/>
        <end position="90"/>
    </location>
</feature>
<dbReference type="InterPro" id="IPR016024">
    <property type="entry name" value="ARM-type_fold"/>
</dbReference>
<dbReference type="Gene3D" id="1.25.10.10">
    <property type="entry name" value="Leucine-rich Repeat Variant"/>
    <property type="match status" value="1"/>
</dbReference>
<dbReference type="SUPFAM" id="SSF48371">
    <property type="entry name" value="ARM repeat"/>
    <property type="match status" value="1"/>
</dbReference>
<dbReference type="Pfam" id="PF13646">
    <property type="entry name" value="HEAT_2"/>
    <property type="match status" value="1"/>
</dbReference>
<dbReference type="OrthoDB" id="386714at2157"/>
<dbReference type="EMBL" id="CP065856">
    <property type="protein sequence ID" value="QPV61596.1"/>
    <property type="molecule type" value="Genomic_DNA"/>
</dbReference>
<proteinExistence type="predicted"/>
<reference evidence="2 3" key="1">
    <citation type="submission" date="2020-12" db="EMBL/GenBank/DDBJ databases">
        <title>Halosimplex halophilum sp. nov. and Halosimplex salinum sp. nov., two new members of the genus Halosimplex.</title>
        <authorList>
            <person name="Cui H.L."/>
        </authorList>
    </citation>
    <scope>NUCLEOTIDE SEQUENCE [LARGE SCALE GENOMIC DNA]</scope>
    <source>
        <strain evidence="2 3">YGH94</strain>
    </source>
</reference>
<feature type="region of interest" description="Disordered" evidence="1">
    <location>
        <begin position="69"/>
        <end position="90"/>
    </location>
</feature>
<protein>
    <submittedName>
        <fullName evidence="2">HEAT repeat domain-containing protein</fullName>
    </submittedName>
</protein>
<keyword evidence="3" id="KW-1185">Reference proteome</keyword>
<accession>A0A7T3FVU5</accession>
<dbReference type="Proteomes" id="UP000595001">
    <property type="component" value="Chromosome"/>
</dbReference>
<gene>
    <name evidence="2" type="ORF">I7X12_12585</name>
</gene>
<sequence>MLWTRWTDNPDVVPHAIRALVQIGGEDVREALLELPDFSEEESIRKAAIEGLAEFDDEEVRTTLQAIADNEEESEPIREAARDALAAVDK</sequence>
<evidence type="ECO:0000313" key="2">
    <source>
        <dbReference type="EMBL" id="QPV61596.1"/>
    </source>
</evidence>
<dbReference type="InterPro" id="IPR011989">
    <property type="entry name" value="ARM-like"/>
</dbReference>